<dbReference type="HOGENOM" id="CLU_3144362_0_0_1"/>
<gene>
    <name evidence="1" type="ORF">DAPPUDRAFT_336151</name>
</gene>
<protein>
    <submittedName>
        <fullName evidence="1">Uncharacterized protein</fullName>
    </submittedName>
</protein>
<sequence length="49" mass="5519">MNSAHRDVSHIAKYDGANFSLWKLGLFVLFEQMDLIDITTGALILPEQV</sequence>
<evidence type="ECO:0000313" key="2">
    <source>
        <dbReference type="Proteomes" id="UP000000305"/>
    </source>
</evidence>
<dbReference type="AlphaFoldDB" id="E9HZ73"/>
<accession>E9HZ73</accession>
<dbReference type="KEGG" id="dpx:DAPPUDRAFT_336151"/>
<dbReference type="EMBL" id="GL733288">
    <property type="protein sequence ID" value="EFX62957.1"/>
    <property type="molecule type" value="Genomic_DNA"/>
</dbReference>
<dbReference type="InParanoid" id="E9HZ73"/>
<dbReference type="PhylomeDB" id="E9HZ73"/>
<evidence type="ECO:0000313" key="1">
    <source>
        <dbReference type="EMBL" id="EFX62957.1"/>
    </source>
</evidence>
<name>E9HZ73_DAPPU</name>
<organism evidence="1 2">
    <name type="scientific">Daphnia pulex</name>
    <name type="common">Water flea</name>
    <dbReference type="NCBI Taxonomy" id="6669"/>
    <lineage>
        <taxon>Eukaryota</taxon>
        <taxon>Metazoa</taxon>
        <taxon>Ecdysozoa</taxon>
        <taxon>Arthropoda</taxon>
        <taxon>Crustacea</taxon>
        <taxon>Branchiopoda</taxon>
        <taxon>Diplostraca</taxon>
        <taxon>Cladocera</taxon>
        <taxon>Anomopoda</taxon>
        <taxon>Daphniidae</taxon>
        <taxon>Daphnia</taxon>
    </lineage>
</organism>
<proteinExistence type="predicted"/>
<reference evidence="1 2" key="1">
    <citation type="journal article" date="2011" name="Science">
        <title>The ecoresponsive genome of Daphnia pulex.</title>
        <authorList>
            <person name="Colbourne J.K."/>
            <person name="Pfrender M.E."/>
            <person name="Gilbert D."/>
            <person name="Thomas W.K."/>
            <person name="Tucker A."/>
            <person name="Oakley T.H."/>
            <person name="Tokishita S."/>
            <person name="Aerts A."/>
            <person name="Arnold G.J."/>
            <person name="Basu M.K."/>
            <person name="Bauer D.J."/>
            <person name="Caceres C.E."/>
            <person name="Carmel L."/>
            <person name="Casola C."/>
            <person name="Choi J.H."/>
            <person name="Detter J.C."/>
            <person name="Dong Q."/>
            <person name="Dusheyko S."/>
            <person name="Eads B.D."/>
            <person name="Frohlich T."/>
            <person name="Geiler-Samerotte K.A."/>
            <person name="Gerlach D."/>
            <person name="Hatcher P."/>
            <person name="Jogdeo S."/>
            <person name="Krijgsveld J."/>
            <person name="Kriventseva E.V."/>
            <person name="Kultz D."/>
            <person name="Laforsch C."/>
            <person name="Lindquist E."/>
            <person name="Lopez J."/>
            <person name="Manak J.R."/>
            <person name="Muller J."/>
            <person name="Pangilinan J."/>
            <person name="Patwardhan R.P."/>
            <person name="Pitluck S."/>
            <person name="Pritham E.J."/>
            <person name="Rechtsteiner A."/>
            <person name="Rho M."/>
            <person name="Rogozin I.B."/>
            <person name="Sakarya O."/>
            <person name="Salamov A."/>
            <person name="Schaack S."/>
            <person name="Shapiro H."/>
            <person name="Shiga Y."/>
            <person name="Skalitzky C."/>
            <person name="Smith Z."/>
            <person name="Souvorov A."/>
            <person name="Sung W."/>
            <person name="Tang Z."/>
            <person name="Tsuchiya D."/>
            <person name="Tu H."/>
            <person name="Vos H."/>
            <person name="Wang M."/>
            <person name="Wolf Y.I."/>
            <person name="Yamagata H."/>
            <person name="Yamada T."/>
            <person name="Ye Y."/>
            <person name="Shaw J.R."/>
            <person name="Andrews J."/>
            <person name="Crease T.J."/>
            <person name="Tang H."/>
            <person name="Lucas S.M."/>
            <person name="Robertson H.M."/>
            <person name="Bork P."/>
            <person name="Koonin E.V."/>
            <person name="Zdobnov E.M."/>
            <person name="Grigoriev I.V."/>
            <person name="Lynch M."/>
            <person name="Boore J.L."/>
        </authorList>
    </citation>
    <scope>NUCLEOTIDE SEQUENCE [LARGE SCALE GENOMIC DNA]</scope>
</reference>
<keyword evidence="2" id="KW-1185">Reference proteome</keyword>
<dbReference type="OrthoDB" id="6761265at2759"/>
<dbReference type="Proteomes" id="UP000000305">
    <property type="component" value="Unassembled WGS sequence"/>
</dbReference>